<evidence type="ECO:0000256" key="1">
    <source>
        <dbReference type="SAM" id="MobiDB-lite"/>
    </source>
</evidence>
<sequence>MHSSWHEFIQAHSGKGLSMTELASLYKKKHGAKRRGAMKEEDVICYKRTRSTAGRKRVAPKRRASSGERCRDERGRFESCSSW</sequence>
<protein>
    <submittedName>
        <fullName evidence="2">Uncharacterized protein</fullName>
    </submittedName>
</protein>
<gene>
    <name evidence="2" type="ORF">MarFTMF_177</name>
</gene>
<dbReference type="EMBL" id="OR343188">
    <property type="protein sequence ID" value="WNL49693.1"/>
    <property type="molecule type" value="Genomic_DNA"/>
</dbReference>
<feature type="compositionally biased region" description="Basic residues" evidence="1">
    <location>
        <begin position="51"/>
        <end position="64"/>
    </location>
</feature>
<feature type="region of interest" description="Disordered" evidence="1">
    <location>
        <begin position="51"/>
        <end position="71"/>
    </location>
</feature>
<name>A0AA96IXH8_9VIRU</name>
<organism evidence="2">
    <name type="scientific">Marseillevirus sp</name>
    <dbReference type="NCBI Taxonomy" id="2809551"/>
    <lineage>
        <taxon>Viruses</taxon>
        <taxon>Varidnaviria</taxon>
        <taxon>Bamfordvirae</taxon>
        <taxon>Nucleocytoviricota</taxon>
        <taxon>Megaviricetes</taxon>
        <taxon>Pimascovirales</taxon>
        <taxon>Pimascovirales incertae sedis</taxon>
        <taxon>Marseilleviridae</taxon>
        <taxon>Marseillevirus</taxon>
    </lineage>
</organism>
<reference evidence="2" key="1">
    <citation type="submission" date="2023-07" db="EMBL/GenBank/DDBJ databases">
        <authorList>
            <person name="Xia Y."/>
        </authorList>
    </citation>
    <scope>NUCLEOTIDE SEQUENCE</scope>
    <source>
        <strain evidence="2">F</strain>
    </source>
</reference>
<proteinExistence type="predicted"/>
<accession>A0AA96IXH8</accession>
<evidence type="ECO:0000313" key="2">
    <source>
        <dbReference type="EMBL" id="WNL49693.1"/>
    </source>
</evidence>